<organism evidence="1">
    <name type="scientific">Thermogladius calderae</name>
    <dbReference type="NCBI Taxonomy" id="1200300"/>
    <lineage>
        <taxon>Archaea</taxon>
        <taxon>Thermoproteota</taxon>
        <taxon>Thermoprotei</taxon>
        <taxon>Desulfurococcales</taxon>
        <taxon>Desulfurococcaceae</taxon>
        <taxon>Thermogladius</taxon>
    </lineage>
</organism>
<name>A0A7J3XXC1_9CREN</name>
<sequence>MEIKERVNTRREGRPEDLDGELLGREVEVVLKNGGVLRGRVVSTSSYWVKVESSGIPLYVNKPFIVFVRALDQQPGRPLQATPR</sequence>
<gene>
    <name evidence="1" type="ORF">ENM60_00730</name>
</gene>
<dbReference type="AlphaFoldDB" id="A0A7J3XXC1"/>
<evidence type="ECO:0000313" key="1">
    <source>
        <dbReference type="EMBL" id="HHP67316.1"/>
    </source>
</evidence>
<comment type="caution">
    <text evidence="1">The sequence shown here is derived from an EMBL/GenBank/DDBJ whole genome shotgun (WGS) entry which is preliminary data.</text>
</comment>
<protein>
    <submittedName>
        <fullName evidence="1">Uncharacterized protein</fullName>
    </submittedName>
</protein>
<dbReference type="InterPro" id="IPR010920">
    <property type="entry name" value="LSM_dom_sf"/>
</dbReference>
<dbReference type="Gene3D" id="2.30.30.100">
    <property type="match status" value="1"/>
</dbReference>
<accession>A0A7J3XXC1</accession>
<reference evidence="1" key="1">
    <citation type="journal article" date="2020" name="mSystems">
        <title>Genome- and Community-Level Interaction Insights into Carbon Utilization and Element Cycling Functions of Hydrothermarchaeota in Hydrothermal Sediment.</title>
        <authorList>
            <person name="Zhou Z."/>
            <person name="Liu Y."/>
            <person name="Xu W."/>
            <person name="Pan J."/>
            <person name="Luo Z.H."/>
            <person name="Li M."/>
        </authorList>
    </citation>
    <scope>NUCLEOTIDE SEQUENCE [LARGE SCALE GENOMIC DNA]</scope>
    <source>
        <strain evidence="1">SpSt-110</strain>
    </source>
</reference>
<dbReference type="EMBL" id="DRYK01000014">
    <property type="protein sequence ID" value="HHP67316.1"/>
    <property type="molecule type" value="Genomic_DNA"/>
</dbReference>
<proteinExistence type="predicted"/>
<dbReference type="SUPFAM" id="SSF50182">
    <property type="entry name" value="Sm-like ribonucleoproteins"/>
    <property type="match status" value="1"/>
</dbReference>